<dbReference type="Pfam" id="PF08240">
    <property type="entry name" value="ADH_N"/>
    <property type="match status" value="2"/>
</dbReference>
<dbReference type="AlphaFoldDB" id="A0A1H7LY96"/>
<protein>
    <submittedName>
        <fullName evidence="4">NADPH:quinone reductase</fullName>
    </submittedName>
</protein>
<evidence type="ECO:0000313" key="4">
    <source>
        <dbReference type="EMBL" id="SEL03943.1"/>
    </source>
</evidence>
<dbReference type="SUPFAM" id="SSF50129">
    <property type="entry name" value="GroES-like"/>
    <property type="match status" value="2"/>
</dbReference>
<reference evidence="4 5" key="1">
    <citation type="submission" date="2016-10" db="EMBL/GenBank/DDBJ databases">
        <authorList>
            <person name="de Groot N.N."/>
        </authorList>
    </citation>
    <scope>NUCLEOTIDE SEQUENCE [LARGE SCALE GENOMIC DNA]</scope>
    <source>
        <strain evidence="4 5">DSM 43357</strain>
    </source>
</reference>
<evidence type="ECO:0000259" key="3">
    <source>
        <dbReference type="SMART" id="SM00829"/>
    </source>
</evidence>
<evidence type="ECO:0000256" key="1">
    <source>
        <dbReference type="ARBA" id="ARBA00022857"/>
    </source>
</evidence>
<dbReference type="InterPro" id="IPR020843">
    <property type="entry name" value="ER"/>
</dbReference>
<feature type="domain" description="Enoyl reductase (ER)" evidence="3">
    <location>
        <begin position="330"/>
        <end position="608"/>
    </location>
</feature>
<name>A0A1H7LY96_9ACTN</name>
<dbReference type="PANTHER" id="PTHR48106:SF13">
    <property type="entry name" value="QUINONE OXIDOREDUCTASE-RELATED"/>
    <property type="match status" value="1"/>
</dbReference>
<accession>A0A1H7LY96</accession>
<dbReference type="SUPFAM" id="SSF51735">
    <property type="entry name" value="NAD(P)-binding Rossmann-fold domains"/>
    <property type="match status" value="2"/>
</dbReference>
<dbReference type="InterPro" id="IPR036291">
    <property type="entry name" value="NAD(P)-bd_dom_sf"/>
</dbReference>
<dbReference type="Gene3D" id="3.40.50.720">
    <property type="entry name" value="NAD(P)-binding Rossmann-like Domain"/>
    <property type="match status" value="2"/>
</dbReference>
<sequence length="618" mass="62597">MKVIEVTRFGGPDVLRPADAPEPEAGPGQVVIGVSVVDVMSLDAQLRTGWGQEWFPNRPPFVPGTGVAGRVLSAGQGVDPGWVGRRVAALLPGGGGYAERVAAGVDTLVEVPGGLSLRRAAALLQVGPAALGLTDAAGLGPGTRVLVTGAGGGLGLPLVMLAAAAGARVTAAARGEAKREAALRYGAAETVDYAALTDPEEHGGRAFDVVLDGVGGQVGGAAFRLVAPGGVFFAYGVPSGSTAPVDQAEAERRGVRLVGMEQVRFGPEEFRRLAARTMEEAAAGRLATEIGLAVPLERAPEAHAALESRALVGKAVLLATARAARYRRHGGPEVLEVEEVPLPQPGPGQVRVAVRAAGVNPIDWKLRAGLMGGAPQGPVGTGMELAGTVDALGPGVEGLPLGLPVFGQAPPGAVATHALADASTLAPIPDGLSFEEAAALPVALETARRALLLLGPRPGETLLVHAVAGGVGLAAAQLAAAEGVRVVGTASERHHARLKELGIEPVTYGEGLEERVPGPVDKVLDASGRDVLEVSVKLAGGPDRVVTIADPAGAARHGVRFSSSGGHAAPPPNPGAVRVPVAETFPLERVADAHRRSQDGHFLGKLVVVMDAEGLLPR</sequence>
<dbReference type="CDD" id="cd05289">
    <property type="entry name" value="MDR_like_2"/>
    <property type="match status" value="1"/>
</dbReference>
<gene>
    <name evidence="4" type="ORF">SAMN05660976_01710</name>
</gene>
<dbReference type="OrthoDB" id="2665481at2"/>
<dbReference type="GO" id="GO:0003960">
    <property type="term" value="F:quinone reductase (NADPH) activity"/>
    <property type="evidence" value="ECO:0007669"/>
    <property type="project" value="TreeGrafter"/>
</dbReference>
<dbReference type="SMART" id="SM00829">
    <property type="entry name" value="PKS_ER"/>
    <property type="match status" value="1"/>
</dbReference>
<dbReference type="GO" id="GO:0035925">
    <property type="term" value="F:mRNA 3'-UTR AU-rich region binding"/>
    <property type="evidence" value="ECO:0007669"/>
    <property type="project" value="TreeGrafter"/>
</dbReference>
<keyword evidence="2" id="KW-0560">Oxidoreductase</keyword>
<dbReference type="Proteomes" id="UP000198953">
    <property type="component" value="Unassembled WGS sequence"/>
</dbReference>
<dbReference type="Pfam" id="PF13602">
    <property type="entry name" value="ADH_zinc_N_2"/>
    <property type="match status" value="2"/>
</dbReference>
<dbReference type="PANTHER" id="PTHR48106">
    <property type="entry name" value="QUINONE OXIDOREDUCTASE PIG3-RELATED"/>
    <property type="match status" value="1"/>
</dbReference>
<dbReference type="GO" id="GO:0070402">
    <property type="term" value="F:NADPH binding"/>
    <property type="evidence" value="ECO:0007669"/>
    <property type="project" value="TreeGrafter"/>
</dbReference>
<dbReference type="GO" id="GO:0005829">
    <property type="term" value="C:cytosol"/>
    <property type="evidence" value="ECO:0007669"/>
    <property type="project" value="TreeGrafter"/>
</dbReference>
<evidence type="ECO:0000313" key="5">
    <source>
        <dbReference type="Proteomes" id="UP000198953"/>
    </source>
</evidence>
<organism evidence="4 5">
    <name type="scientific">Nonomuraea pusilla</name>
    <dbReference type="NCBI Taxonomy" id="46177"/>
    <lineage>
        <taxon>Bacteria</taxon>
        <taxon>Bacillati</taxon>
        <taxon>Actinomycetota</taxon>
        <taxon>Actinomycetes</taxon>
        <taxon>Streptosporangiales</taxon>
        <taxon>Streptosporangiaceae</taxon>
        <taxon>Nonomuraea</taxon>
    </lineage>
</organism>
<keyword evidence="5" id="KW-1185">Reference proteome</keyword>
<proteinExistence type="predicted"/>
<dbReference type="EMBL" id="FOBF01000003">
    <property type="protein sequence ID" value="SEL03943.1"/>
    <property type="molecule type" value="Genomic_DNA"/>
</dbReference>
<dbReference type="STRING" id="46177.SAMN05660976_01710"/>
<dbReference type="InterPro" id="IPR011032">
    <property type="entry name" value="GroES-like_sf"/>
</dbReference>
<dbReference type="Gene3D" id="3.90.180.10">
    <property type="entry name" value="Medium-chain alcohol dehydrogenases, catalytic domain"/>
    <property type="match status" value="2"/>
</dbReference>
<keyword evidence="1" id="KW-0521">NADP</keyword>
<evidence type="ECO:0000256" key="2">
    <source>
        <dbReference type="ARBA" id="ARBA00023002"/>
    </source>
</evidence>
<dbReference type="InterPro" id="IPR013154">
    <property type="entry name" value="ADH-like_N"/>
</dbReference>